<organism evidence="1 2">
    <name type="scientific">Melia azedarach</name>
    <name type="common">Chinaberry tree</name>
    <dbReference type="NCBI Taxonomy" id="155640"/>
    <lineage>
        <taxon>Eukaryota</taxon>
        <taxon>Viridiplantae</taxon>
        <taxon>Streptophyta</taxon>
        <taxon>Embryophyta</taxon>
        <taxon>Tracheophyta</taxon>
        <taxon>Spermatophyta</taxon>
        <taxon>Magnoliopsida</taxon>
        <taxon>eudicotyledons</taxon>
        <taxon>Gunneridae</taxon>
        <taxon>Pentapetalae</taxon>
        <taxon>rosids</taxon>
        <taxon>malvids</taxon>
        <taxon>Sapindales</taxon>
        <taxon>Meliaceae</taxon>
        <taxon>Melia</taxon>
    </lineage>
</organism>
<proteinExistence type="predicted"/>
<keyword evidence="2" id="KW-1185">Reference proteome</keyword>
<sequence>MSTIDSSKADISSSFEEVVPESEKETRIRRLKLYRAALSGDWKGAKRIYDDCEENIGVEISKNGDTALHIAAAAKRIGFVKELVKRMNENDLRKRNQVGSTALFLAAASGKVELAQEMMKKNESIAMVPDRHGTLPIHIAASLGHKEMVNYLYEATGYSLIEEHRKNLFITCIKTDLYDIALQLLSDYPDLATARGNGSETALHVLAQKPPIFSYFARQNLRGLWKSSVGIALYGLLQMSPAFSDSMNQRERQIAKFYCLLAGMLGPQDRLNITSGEALQFQRELQWFKQVEKLVQQDYIEAKNRKGHTPRALFTEQHKDLREKGEKWMKDTATSCMVVAALVATVAFAAAITVPGGNNGDTGFPFFIEKVSFQVFAIADAISLVLSLTSIAIFLSILTSRYAEEDFLRSLPTKLYFGMSSLVTSLEALMVVFSATFFIFFNSSSLWIAIFVSLIAPIPIYKFTMQNFHLFSDILYSVFLFHPIKSSFFSRELEASDQVQKSEKNSAQSKFQYSCTTNV</sequence>
<name>A0ACC1WU22_MELAZ</name>
<comment type="caution">
    <text evidence="1">The sequence shown here is derived from an EMBL/GenBank/DDBJ whole genome shotgun (WGS) entry which is preliminary data.</text>
</comment>
<evidence type="ECO:0000313" key="1">
    <source>
        <dbReference type="EMBL" id="KAJ4702452.1"/>
    </source>
</evidence>
<reference evidence="1 2" key="1">
    <citation type="journal article" date="2023" name="Science">
        <title>Complex scaffold remodeling in plant triterpene biosynthesis.</title>
        <authorList>
            <person name="De La Pena R."/>
            <person name="Hodgson H."/>
            <person name="Liu J.C."/>
            <person name="Stephenson M.J."/>
            <person name="Martin A.C."/>
            <person name="Owen C."/>
            <person name="Harkess A."/>
            <person name="Leebens-Mack J."/>
            <person name="Jimenez L.E."/>
            <person name="Osbourn A."/>
            <person name="Sattely E.S."/>
        </authorList>
    </citation>
    <scope>NUCLEOTIDE SEQUENCE [LARGE SCALE GENOMIC DNA]</scope>
    <source>
        <strain evidence="2">cv. JPN11</strain>
        <tissue evidence="1">Leaf</tissue>
    </source>
</reference>
<protein>
    <submittedName>
        <fullName evidence="1">Ankyrin repeat family protein</fullName>
    </submittedName>
</protein>
<accession>A0ACC1WU22</accession>
<dbReference type="Proteomes" id="UP001164539">
    <property type="component" value="Chromosome 13"/>
</dbReference>
<dbReference type="EMBL" id="CM051406">
    <property type="protein sequence ID" value="KAJ4702452.1"/>
    <property type="molecule type" value="Genomic_DNA"/>
</dbReference>
<evidence type="ECO:0000313" key="2">
    <source>
        <dbReference type="Proteomes" id="UP001164539"/>
    </source>
</evidence>
<gene>
    <name evidence="1" type="ORF">OWV82_022507</name>
</gene>